<dbReference type="AlphaFoldDB" id="A0A0F7S2Y3"/>
<organism evidence="2 3">
    <name type="scientific">Sporisorium scitamineum</name>
    <dbReference type="NCBI Taxonomy" id="49012"/>
    <lineage>
        <taxon>Eukaryota</taxon>
        <taxon>Fungi</taxon>
        <taxon>Dikarya</taxon>
        <taxon>Basidiomycota</taxon>
        <taxon>Ustilaginomycotina</taxon>
        <taxon>Ustilaginomycetes</taxon>
        <taxon>Ustilaginales</taxon>
        <taxon>Ustilaginaceae</taxon>
        <taxon>Sporisorium</taxon>
    </lineage>
</organism>
<dbReference type="Gene3D" id="3.40.50.1240">
    <property type="entry name" value="Phosphoglycerate mutase-like"/>
    <property type="match status" value="1"/>
</dbReference>
<dbReference type="InterPro" id="IPR029033">
    <property type="entry name" value="His_PPase_superfam"/>
</dbReference>
<evidence type="ECO:0000313" key="2">
    <source>
        <dbReference type="EMBL" id="CDW97262.1"/>
    </source>
</evidence>
<dbReference type="SUPFAM" id="SSF53254">
    <property type="entry name" value="Phosphoglycerate mutase-like"/>
    <property type="match status" value="1"/>
</dbReference>
<dbReference type="Proteomes" id="UP000242770">
    <property type="component" value="Unassembled WGS sequence"/>
</dbReference>
<proteinExistence type="predicted"/>
<reference evidence="3" key="1">
    <citation type="submission" date="2014-06" db="EMBL/GenBank/DDBJ databases">
        <authorList>
            <person name="Berkman P.J."/>
        </authorList>
    </citation>
    <scope>NUCLEOTIDE SEQUENCE [LARGE SCALE GENOMIC DNA]</scope>
</reference>
<accession>A0A0F7S2Y3</accession>
<gene>
    <name evidence="2" type="primary">SSCI27060.1</name>
</gene>
<sequence length="179" mass="18868">LALIVDPGLAEKDFGWKESTRGGVHVAGYPKGHGSGESRTEFATRVYKVGLGWLNAASALACSSPASASTPHIVLVSHGMWISSFFICPSSDHNHTGIGDDGCAEEQSGAVTELFRANDIRHLENVKRHKGGIGRGAFVNRQTKLSSLFAKPASASASQTQLEPDAPEAGASPTKKRKT</sequence>
<dbReference type="STRING" id="49012.A0A0F7S2Y3"/>
<keyword evidence="3" id="KW-1185">Reference proteome</keyword>
<name>A0A0F7S2Y3_9BASI</name>
<dbReference type="EMBL" id="CCFA01001460">
    <property type="protein sequence ID" value="CDW97262.1"/>
    <property type="molecule type" value="Genomic_DNA"/>
</dbReference>
<evidence type="ECO:0000313" key="3">
    <source>
        <dbReference type="Proteomes" id="UP000242770"/>
    </source>
</evidence>
<feature type="non-terminal residue" evidence="2">
    <location>
        <position position="1"/>
    </location>
</feature>
<evidence type="ECO:0000256" key="1">
    <source>
        <dbReference type="SAM" id="MobiDB-lite"/>
    </source>
</evidence>
<protein>
    <submittedName>
        <fullName evidence="2">Uncharacterized protein</fullName>
    </submittedName>
</protein>
<feature type="region of interest" description="Disordered" evidence="1">
    <location>
        <begin position="150"/>
        <end position="179"/>
    </location>
</feature>